<evidence type="ECO:0000313" key="22">
    <source>
        <dbReference type="Proteomes" id="UP000632858"/>
    </source>
</evidence>
<evidence type="ECO:0000256" key="16">
    <source>
        <dbReference type="PIRSR" id="PIRSR000130-4"/>
    </source>
</evidence>
<dbReference type="Gene3D" id="3.20.20.70">
    <property type="entry name" value="Aldolase class I"/>
    <property type="match status" value="1"/>
</dbReference>
<dbReference type="PANTHER" id="PTHR11911:SF111">
    <property type="entry name" value="INOSINE-5'-MONOPHOSPHATE DEHYDROGENASE"/>
    <property type="match status" value="1"/>
</dbReference>
<evidence type="ECO:0000256" key="1">
    <source>
        <dbReference type="ARBA" id="ARBA00001958"/>
    </source>
</evidence>
<sequence length="495" mass="52564">MKRFTRPELSMLRILAEALTFDDVSLVPAHSAILPKDVRLSTQLTRNIRINLPIVSAAMDTVTEARLAIAMAQLGGIGILHKNMGAAEQAAQVAMVKNFEAGVIREPFTVGPDTTIGEVLKLTRARNISGVPVVDGGQLVGIVTSRDMRFEKKLDDPVRNIMTKKDRLVTVSEGASDDEVLALMHKHRIEKVLVVNDGFQLRGLITVKDIQKARDNPNAAKDASEQLLVGAAVGVGGDTEARVEALVQAGVDVIVVDTAHGHSQGVLERVAWVKKHFPNVDVIGGNIVTADAALALMDHGADAVKVGVGPGSICTTRIVAGVGVPQITAVSMVADVLKGKIPLIADGGIRYSGDIAKALAAGASSIMIGGLFAGTEESPGEIELFQGRSYKSYRGMGSLGAMEMGSKDRYFQDASDADKLVPEGIEGRVPYRGHLGSIVHQLVGGIRASMGYVGCATIEEMRTKPKFVRVTNAGTREAHVHDVQITKEPPNYRAG</sequence>
<keyword evidence="8 13" id="KW-0630">Potassium</keyword>
<feature type="domain" description="CBS" evidence="20">
    <location>
        <begin position="162"/>
        <end position="220"/>
    </location>
</feature>
<dbReference type="Pfam" id="PF00478">
    <property type="entry name" value="IMPDH"/>
    <property type="match status" value="1"/>
</dbReference>
<evidence type="ECO:0000313" key="21">
    <source>
        <dbReference type="EMBL" id="GGF82026.1"/>
    </source>
</evidence>
<keyword evidence="9 13" id="KW-0560">Oxidoreductase</keyword>
<dbReference type="SUPFAM" id="SSF51412">
    <property type="entry name" value="Inosine monophosphate dehydrogenase (IMPDH)"/>
    <property type="match status" value="1"/>
</dbReference>
<dbReference type="InterPro" id="IPR046342">
    <property type="entry name" value="CBS_dom_sf"/>
</dbReference>
<protein>
    <recommendedName>
        <fullName evidence="13 19">Inosine-5'-monophosphate dehydrogenase</fullName>
        <shortName evidence="13">IMP dehydrogenase</shortName>
        <shortName evidence="13">IMPD</shortName>
        <shortName evidence="13">IMPDH</shortName>
        <ecNumber evidence="13 19">1.1.1.205</ecNumber>
    </recommendedName>
</protein>
<accession>A0A917CCK0</accession>
<comment type="catalytic activity">
    <reaction evidence="12 13 19">
        <text>IMP + NAD(+) + H2O = XMP + NADH + H(+)</text>
        <dbReference type="Rhea" id="RHEA:11708"/>
        <dbReference type="ChEBI" id="CHEBI:15377"/>
        <dbReference type="ChEBI" id="CHEBI:15378"/>
        <dbReference type="ChEBI" id="CHEBI:57464"/>
        <dbReference type="ChEBI" id="CHEBI:57540"/>
        <dbReference type="ChEBI" id="CHEBI:57945"/>
        <dbReference type="ChEBI" id="CHEBI:58053"/>
        <dbReference type="EC" id="1.1.1.205"/>
    </reaction>
</comment>
<dbReference type="InterPro" id="IPR001093">
    <property type="entry name" value="IMP_DH_GMPRt"/>
</dbReference>
<dbReference type="GO" id="GO:0000166">
    <property type="term" value="F:nucleotide binding"/>
    <property type="evidence" value="ECO:0007669"/>
    <property type="project" value="UniProtKB-UniRule"/>
</dbReference>
<proteinExistence type="inferred from homology"/>
<dbReference type="InterPro" id="IPR013785">
    <property type="entry name" value="Aldolase_TIM"/>
</dbReference>
<evidence type="ECO:0000256" key="9">
    <source>
        <dbReference type="ARBA" id="ARBA00023002"/>
    </source>
</evidence>
<dbReference type="InterPro" id="IPR005990">
    <property type="entry name" value="IMP_DH"/>
</dbReference>
<comment type="cofactor">
    <cofactor evidence="1 13">
        <name>K(+)</name>
        <dbReference type="ChEBI" id="CHEBI:29103"/>
    </cofactor>
</comment>
<dbReference type="EC" id="1.1.1.205" evidence="13 19"/>
<dbReference type="SUPFAM" id="SSF54631">
    <property type="entry name" value="CBS-domain pair"/>
    <property type="match status" value="1"/>
</dbReference>
<evidence type="ECO:0000256" key="13">
    <source>
        <dbReference type="HAMAP-Rule" id="MF_01964"/>
    </source>
</evidence>
<comment type="caution">
    <text evidence="13">Lacks conserved residue(s) required for the propagation of feature annotation.</text>
</comment>
<dbReference type="SMART" id="SM00116">
    <property type="entry name" value="CBS"/>
    <property type="match status" value="2"/>
</dbReference>
<feature type="binding site" evidence="13">
    <location>
        <position position="312"/>
    </location>
    <ligand>
        <name>IMP</name>
        <dbReference type="ChEBI" id="CHEBI:58053"/>
    </ligand>
</feature>
<dbReference type="GO" id="GO:0003938">
    <property type="term" value="F:IMP dehydrogenase activity"/>
    <property type="evidence" value="ECO:0007669"/>
    <property type="project" value="UniProtKB-UniRule"/>
</dbReference>
<evidence type="ECO:0000256" key="6">
    <source>
        <dbReference type="ARBA" id="ARBA00022749"/>
    </source>
</evidence>
<dbReference type="InterPro" id="IPR015875">
    <property type="entry name" value="IMP_DH/GMP_Rdtase_CS"/>
</dbReference>
<evidence type="ECO:0000256" key="10">
    <source>
        <dbReference type="ARBA" id="ARBA00023027"/>
    </source>
</evidence>
<reference evidence="21" key="1">
    <citation type="journal article" date="2014" name="Int. J. Syst. Evol. Microbiol.">
        <title>Complete genome sequence of Corynebacterium casei LMG S-19264T (=DSM 44701T), isolated from a smear-ripened cheese.</title>
        <authorList>
            <consortium name="US DOE Joint Genome Institute (JGI-PGF)"/>
            <person name="Walter F."/>
            <person name="Albersmeier A."/>
            <person name="Kalinowski J."/>
            <person name="Ruckert C."/>
        </authorList>
    </citation>
    <scope>NUCLEOTIDE SEQUENCE</scope>
    <source>
        <strain evidence="21">CGMCC 1.12726</strain>
    </source>
</reference>
<dbReference type="AlphaFoldDB" id="A0A917CCK0"/>
<dbReference type="HAMAP" id="MF_01964">
    <property type="entry name" value="IMPDH"/>
    <property type="match status" value="1"/>
</dbReference>
<keyword evidence="5" id="KW-0677">Repeat</keyword>
<evidence type="ECO:0000256" key="4">
    <source>
        <dbReference type="ARBA" id="ARBA00022723"/>
    </source>
</evidence>
<dbReference type="PIRSF" id="PIRSF000130">
    <property type="entry name" value="IMPDH"/>
    <property type="match status" value="1"/>
</dbReference>
<dbReference type="FunFam" id="3.20.20.70:FF:000003">
    <property type="entry name" value="GMP reductase"/>
    <property type="match status" value="1"/>
</dbReference>
<dbReference type="Proteomes" id="UP000632858">
    <property type="component" value="Unassembled WGS sequence"/>
</dbReference>
<feature type="binding site" evidence="13">
    <location>
        <position position="479"/>
    </location>
    <ligand>
        <name>K(+)</name>
        <dbReference type="ChEBI" id="CHEBI:29103"/>
        <note>ligand shared between two tetrameric partners</note>
    </ligand>
</feature>
<feature type="binding site" evidence="13">
    <location>
        <position position="477"/>
    </location>
    <ligand>
        <name>K(+)</name>
        <dbReference type="ChEBI" id="CHEBI:29103"/>
        <note>ligand shared between two tetrameric partners</note>
    </ligand>
</feature>
<feature type="active site" description="Proton acceptor" evidence="13 14">
    <location>
        <position position="409"/>
    </location>
</feature>
<feature type="domain" description="CBS" evidence="20">
    <location>
        <begin position="103"/>
        <end position="158"/>
    </location>
</feature>
<dbReference type="CDD" id="cd04601">
    <property type="entry name" value="CBS_pair_IMPDH"/>
    <property type="match status" value="1"/>
</dbReference>
<evidence type="ECO:0000256" key="19">
    <source>
        <dbReference type="RuleBase" id="RU003928"/>
    </source>
</evidence>
<evidence type="ECO:0000256" key="18">
    <source>
        <dbReference type="RuleBase" id="RU003927"/>
    </source>
</evidence>
<feature type="binding site" evidence="13">
    <location>
        <begin position="346"/>
        <end position="348"/>
    </location>
    <ligand>
        <name>IMP</name>
        <dbReference type="ChEBI" id="CHEBI:58053"/>
    </ligand>
</feature>
<feature type="binding site" evidence="13">
    <location>
        <begin position="369"/>
        <end position="370"/>
    </location>
    <ligand>
        <name>IMP</name>
        <dbReference type="ChEBI" id="CHEBI:58053"/>
    </ligand>
</feature>
<evidence type="ECO:0000256" key="17">
    <source>
        <dbReference type="PROSITE-ProRule" id="PRU00703"/>
    </source>
</evidence>
<feature type="binding site" description="in other chain" evidence="13 16">
    <location>
        <position position="314"/>
    </location>
    <ligand>
        <name>K(+)</name>
        <dbReference type="ChEBI" id="CHEBI:29103"/>
        <note>ligand shared between two tetrameric partners</note>
    </ligand>
</feature>
<dbReference type="Pfam" id="PF00571">
    <property type="entry name" value="CBS"/>
    <property type="match status" value="2"/>
</dbReference>
<name>A0A917CCK0_9GAMM</name>
<dbReference type="EMBL" id="BMFO01000001">
    <property type="protein sequence ID" value="GGF82026.1"/>
    <property type="molecule type" value="Genomic_DNA"/>
</dbReference>
<dbReference type="PANTHER" id="PTHR11911">
    <property type="entry name" value="INOSINE-5-MONOPHOSPHATE DEHYDROGENASE RELATED"/>
    <property type="match status" value="1"/>
</dbReference>
<dbReference type="InterPro" id="IPR000644">
    <property type="entry name" value="CBS_dom"/>
</dbReference>
<feature type="binding site" evidence="13">
    <location>
        <position position="423"/>
    </location>
    <ligand>
        <name>IMP</name>
        <dbReference type="ChEBI" id="CHEBI:58053"/>
    </ligand>
</feature>
<comment type="pathway">
    <text evidence="13 19">Purine metabolism; XMP biosynthesis via de novo pathway; XMP from IMP: step 1/1.</text>
</comment>
<evidence type="ECO:0000256" key="5">
    <source>
        <dbReference type="ARBA" id="ARBA00022737"/>
    </source>
</evidence>
<evidence type="ECO:0000256" key="2">
    <source>
        <dbReference type="ARBA" id="ARBA00005502"/>
    </source>
</evidence>
<dbReference type="GO" id="GO:0046872">
    <property type="term" value="F:metal ion binding"/>
    <property type="evidence" value="ECO:0007669"/>
    <property type="project" value="UniProtKB-UniRule"/>
</dbReference>
<comment type="subunit">
    <text evidence="3 13">Homotetramer.</text>
</comment>
<comment type="function">
    <text evidence="13">Catalyzes the conversion of inosine 5'-phosphate (IMP) to xanthosine 5'-phosphate (XMP), the first committed and rate-limiting step in the de novo synthesis of guanine nucleotides, and therefore plays an important role in the regulation of cell growth.</text>
</comment>
<reference evidence="21" key="2">
    <citation type="submission" date="2020-09" db="EMBL/GenBank/DDBJ databases">
        <authorList>
            <person name="Sun Q."/>
            <person name="Zhou Y."/>
        </authorList>
    </citation>
    <scope>NUCLEOTIDE SEQUENCE</scope>
    <source>
        <strain evidence="21">CGMCC 1.12726</strain>
    </source>
</reference>
<dbReference type="PROSITE" id="PS00487">
    <property type="entry name" value="IMP_DH_GMP_RED"/>
    <property type="match status" value="1"/>
</dbReference>
<keyword evidence="6 13" id="KW-0332">GMP biosynthesis</keyword>
<keyword evidence="11 17" id="KW-0129">CBS domain</keyword>
<organism evidence="21 22">
    <name type="scientific">Arenimonas maotaiensis</name>
    <dbReference type="NCBI Taxonomy" id="1446479"/>
    <lineage>
        <taxon>Bacteria</taxon>
        <taxon>Pseudomonadati</taxon>
        <taxon>Pseudomonadota</taxon>
        <taxon>Gammaproteobacteria</taxon>
        <taxon>Lysobacterales</taxon>
        <taxon>Lysobacteraceae</taxon>
        <taxon>Arenimonas</taxon>
    </lineage>
</organism>
<dbReference type="GO" id="GO:0006183">
    <property type="term" value="P:GTP biosynthetic process"/>
    <property type="evidence" value="ECO:0007669"/>
    <property type="project" value="TreeGrafter"/>
</dbReference>
<feature type="binding site" evidence="13">
    <location>
        <begin position="393"/>
        <end position="397"/>
    </location>
    <ligand>
        <name>IMP</name>
        <dbReference type="ChEBI" id="CHEBI:58053"/>
    </ligand>
</feature>
<keyword evidence="10 13" id="KW-0520">NAD</keyword>
<dbReference type="PROSITE" id="PS51371">
    <property type="entry name" value="CBS"/>
    <property type="match status" value="2"/>
</dbReference>
<dbReference type="CDD" id="cd00381">
    <property type="entry name" value="IMPDH"/>
    <property type="match status" value="1"/>
</dbReference>
<evidence type="ECO:0000259" key="20">
    <source>
        <dbReference type="PROSITE" id="PS51371"/>
    </source>
</evidence>
<evidence type="ECO:0000256" key="3">
    <source>
        <dbReference type="ARBA" id="ARBA00011881"/>
    </source>
</evidence>
<dbReference type="SMART" id="SM01240">
    <property type="entry name" value="IMPDH"/>
    <property type="match status" value="1"/>
</dbReference>
<dbReference type="NCBIfam" id="TIGR01302">
    <property type="entry name" value="IMP_dehydrog"/>
    <property type="match status" value="1"/>
</dbReference>
<comment type="similarity">
    <text evidence="2 13 18">Belongs to the IMPDH/GMPR family.</text>
</comment>
<comment type="caution">
    <text evidence="21">The sequence shown here is derived from an EMBL/GenBank/DDBJ whole genome shotgun (WGS) entry which is preliminary data.</text>
</comment>
<comment type="activity regulation">
    <text evidence="13">Mycophenolic acid (MPA) is a non-competitive inhibitor that prevents formation of the closed enzyme conformation by binding to the same site as the amobile flap. In contrast, mizoribine monophosphate (MZP) is a competitive inhibitor that induces the closed conformation. MPA is a potent inhibitor of mammalian IMPDHs but a poor inhibitor of the bacterial enzymes. MZP is a more potent inhibitor of bacterial IMPDH.</text>
</comment>
<feature type="binding site" description="in other chain" evidence="13 16">
    <location>
        <position position="309"/>
    </location>
    <ligand>
        <name>K(+)</name>
        <dbReference type="ChEBI" id="CHEBI:29103"/>
        <note>ligand shared between two tetrameric partners</note>
    </ligand>
</feature>
<keyword evidence="4 13" id="KW-0479">Metal-binding</keyword>
<dbReference type="GO" id="GO:0006177">
    <property type="term" value="P:GMP biosynthetic process"/>
    <property type="evidence" value="ECO:0007669"/>
    <property type="project" value="UniProtKB-UniRule"/>
</dbReference>
<feature type="active site" description="Thioimidate intermediate" evidence="13 14">
    <location>
        <position position="314"/>
    </location>
</feature>
<feature type="binding site" evidence="15">
    <location>
        <begin position="257"/>
        <end position="259"/>
    </location>
    <ligand>
        <name>NAD(+)</name>
        <dbReference type="ChEBI" id="CHEBI:57540"/>
    </ligand>
</feature>
<evidence type="ECO:0000256" key="7">
    <source>
        <dbReference type="ARBA" id="ARBA00022755"/>
    </source>
</evidence>
<keyword evidence="7 13" id="KW-0658">Purine biosynthesis</keyword>
<feature type="binding site" description="in other chain" evidence="13 16">
    <location>
        <position position="311"/>
    </location>
    <ligand>
        <name>K(+)</name>
        <dbReference type="ChEBI" id="CHEBI:29103"/>
        <note>ligand shared between two tetrameric partners</note>
    </ligand>
</feature>
<feature type="binding site" evidence="13 15">
    <location>
        <begin position="307"/>
        <end position="309"/>
    </location>
    <ligand>
        <name>NAD(+)</name>
        <dbReference type="ChEBI" id="CHEBI:57540"/>
    </ligand>
</feature>
<evidence type="ECO:0000256" key="15">
    <source>
        <dbReference type="PIRSR" id="PIRSR000130-3"/>
    </source>
</evidence>
<keyword evidence="22" id="KW-1185">Reference proteome</keyword>
<evidence type="ECO:0000256" key="8">
    <source>
        <dbReference type="ARBA" id="ARBA00022958"/>
    </source>
</evidence>
<evidence type="ECO:0000256" key="14">
    <source>
        <dbReference type="PIRSR" id="PIRSR000130-1"/>
    </source>
</evidence>
<feature type="binding site" evidence="13">
    <location>
        <position position="257"/>
    </location>
    <ligand>
        <name>NAD(+)</name>
        <dbReference type="ChEBI" id="CHEBI:57540"/>
    </ligand>
</feature>
<gene>
    <name evidence="13 21" type="primary">guaB</name>
    <name evidence="21" type="ORF">GCM10010960_00100</name>
</gene>
<evidence type="ECO:0000256" key="11">
    <source>
        <dbReference type="ARBA" id="ARBA00023122"/>
    </source>
</evidence>
<evidence type="ECO:0000256" key="12">
    <source>
        <dbReference type="ARBA" id="ARBA00048028"/>
    </source>
</evidence>